<name>A0ABW4ZIJ1_9SPHI</name>
<comment type="caution">
    <text evidence="3">The sequence shown here is derived from an EMBL/GenBank/DDBJ whole genome shotgun (WGS) entry which is preliminary data.</text>
</comment>
<dbReference type="EC" id="2.4.-.-" evidence="3"/>
<dbReference type="Pfam" id="PF13439">
    <property type="entry name" value="Glyco_transf_4"/>
    <property type="match status" value="1"/>
</dbReference>
<dbReference type="EMBL" id="JBHUHZ010000001">
    <property type="protein sequence ID" value="MFD2161657.1"/>
    <property type="molecule type" value="Genomic_DNA"/>
</dbReference>
<dbReference type="PANTHER" id="PTHR45947:SF3">
    <property type="entry name" value="SULFOQUINOVOSYL TRANSFERASE SQD2"/>
    <property type="match status" value="1"/>
</dbReference>
<dbReference type="GO" id="GO:0016757">
    <property type="term" value="F:glycosyltransferase activity"/>
    <property type="evidence" value="ECO:0007669"/>
    <property type="project" value="UniProtKB-KW"/>
</dbReference>
<proteinExistence type="predicted"/>
<dbReference type="InterPro" id="IPR028098">
    <property type="entry name" value="Glyco_trans_4-like_N"/>
</dbReference>
<gene>
    <name evidence="3" type="ORF">ACFSJU_04580</name>
</gene>
<accession>A0ABW4ZIJ1</accession>
<protein>
    <submittedName>
        <fullName evidence="3">Glycosyltransferase</fullName>
        <ecNumber evidence="3">2.4.-.-</ecNumber>
    </submittedName>
</protein>
<evidence type="ECO:0000259" key="2">
    <source>
        <dbReference type="Pfam" id="PF13439"/>
    </source>
</evidence>
<keyword evidence="3" id="KW-0808">Transferase</keyword>
<sequence length="395" mass="44942">MKVLILGSTNSRNAGGVFNSVRMLGHSLNALNEAEINFLMHDDEYSAEDRKYYAPMNLYNYTIKGPRNLAFSTDMYHQLSTIKPDVIHTQGIWMYFSCINKRYHSRTKTPYVVTPHGMLDPWQLKQSFSKDLKKKVVLYLYEQKHLQQASCIQALCKSEYESIRAFGLKNPVAIIPNGIDLPLLTQRTPDHNPPRRWESAEKRKTLLFLSRIHHKKGLDNLLKAWALTKPEQHSWQLVIAGETKDTEYMQSLVDAASKLNISDTVKFIGGQFGADKETCFIDADGFILPSFSEGLPMAILEAWAYKLPVVMTPFCNIPEGFEKEAAVQIEPNPESICAGIKHLILLPDSKRLRMGENGYALVKEKFTWEQVSASTMQLYKWLTGKGSKPDFVISD</sequence>
<dbReference type="Proteomes" id="UP001597387">
    <property type="component" value="Unassembled WGS sequence"/>
</dbReference>
<feature type="domain" description="Glycosyltransferase subfamily 4-like N-terminal" evidence="2">
    <location>
        <begin position="15"/>
        <end position="181"/>
    </location>
</feature>
<dbReference type="Gene3D" id="3.40.50.2000">
    <property type="entry name" value="Glycogen Phosphorylase B"/>
    <property type="match status" value="2"/>
</dbReference>
<dbReference type="Pfam" id="PF00534">
    <property type="entry name" value="Glycos_transf_1"/>
    <property type="match status" value="1"/>
</dbReference>
<evidence type="ECO:0000259" key="1">
    <source>
        <dbReference type="Pfam" id="PF00534"/>
    </source>
</evidence>
<reference evidence="4" key="1">
    <citation type="journal article" date="2019" name="Int. J. Syst. Evol. Microbiol.">
        <title>The Global Catalogue of Microorganisms (GCM) 10K type strain sequencing project: providing services to taxonomists for standard genome sequencing and annotation.</title>
        <authorList>
            <consortium name="The Broad Institute Genomics Platform"/>
            <consortium name="The Broad Institute Genome Sequencing Center for Infectious Disease"/>
            <person name="Wu L."/>
            <person name="Ma J."/>
        </authorList>
    </citation>
    <scope>NUCLEOTIDE SEQUENCE [LARGE SCALE GENOMIC DNA]</scope>
    <source>
        <strain evidence="4">KCTC 42217</strain>
    </source>
</reference>
<organism evidence="3 4">
    <name type="scientific">Paradesertivirga mongoliensis</name>
    <dbReference type="NCBI Taxonomy" id="2100740"/>
    <lineage>
        <taxon>Bacteria</taxon>
        <taxon>Pseudomonadati</taxon>
        <taxon>Bacteroidota</taxon>
        <taxon>Sphingobacteriia</taxon>
        <taxon>Sphingobacteriales</taxon>
        <taxon>Sphingobacteriaceae</taxon>
        <taxon>Paradesertivirga</taxon>
    </lineage>
</organism>
<dbReference type="InterPro" id="IPR050194">
    <property type="entry name" value="Glycosyltransferase_grp1"/>
</dbReference>
<evidence type="ECO:0000313" key="3">
    <source>
        <dbReference type="EMBL" id="MFD2161657.1"/>
    </source>
</evidence>
<evidence type="ECO:0000313" key="4">
    <source>
        <dbReference type="Proteomes" id="UP001597387"/>
    </source>
</evidence>
<feature type="domain" description="Glycosyl transferase family 1" evidence="1">
    <location>
        <begin position="196"/>
        <end position="359"/>
    </location>
</feature>
<keyword evidence="4" id="KW-1185">Reference proteome</keyword>
<dbReference type="RefSeq" id="WP_255898823.1">
    <property type="nucleotide sequence ID" value="NZ_JAFMZO010000001.1"/>
</dbReference>
<dbReference type="SUPFAM" id="SSF53756">
    <property type="entry name" value="UDP-Glycosyltransferase/glycogen phosphorylase"/>
    <property type="match status" value="1"/>
</dbReference>
<keyword evidence="3" id="KW-0328">Glycosyltransferase</keyword>
<dbReference type="InterPro" id="IPR001296">
    <property type="entry name" value="Glyco_trans_1"/>
</dbReference>
<dbReference type="PANTHER" id="PTHR45947">
    <property type="entry name" value="SULFOQUINOVOSYL TRANSFERASE SQD2"/>
    <property type="match status" value="1"/>
</dbReference>